<dbReference type="InterPro" id="IPR001584">
    <property type="entry name" value="Integrase_cat-core"/>
</dbReference>
<gene>
    <name evidence="3" type="ORF">Tco_1112021</name>
</gene>
<evidence type="ECO:0000313" key="4">
    <source>
        <dbReference type="Proteomes" id="UP001151760"/>
    </source>
</evidence>
<feature type="compositionally biased region" description="Polar residues" evidence="1">
    <location>
        <begin position="413"/>
        <end position="426"/>
    </location>
</feature>
<dbReference type="EMBL" id="BQNB010020987">
    <property type="protein sequence ID" value="GJU01683.1"/>
    <property type="molecule type" value="Genomic_DNA"/>
</dbReference>
<dbReference type="InterPro" id="IPR025724">
    <property type="entry name" value="GAG-pre-integrase_dom"/>
</dbReference>
<dbReference type="SUPFAM" id="SSF53098">
    <property type="entry name" value="Ribonuclease H-like"/>
    <property type="match status" value="1"/>
</dbReference>
<sequence>MTSNLTLLCNFVKKYLGTVHFGNDQFALILGYGDLVQGNITINRVYYDKGLNHNLFSVGQFCDADLEVAFRKSTCFVRDLQGNDLLIGNRGSDLYTISFQEMTSSTPICLMAKASPTQAWLWNRRLSHLNFDYINLLSKKDVVIGLPKLKYVKDQLCSSCEVSKAERSSFKTKAVPSSKGRLNLLHMDLCGPMRVASINGKKYILVIVDDYSRYTWTLFLRSKDETPEVLKDFLTMIQQNLQAPVIFVRTDRSTKFLNKTLHAFFKEEGIEHQTSTPRTPEQNGVVERQNVLWLRLLERCFQLLNFLCSFGLKQLDGENLNKIKEKGDPCILVGFSTQSKGYHVYNKRTRLIVESIHIRSDEIKEMSETSVANDTSGFVPQRQKASDYGNSGPLDLLFGPLYDEFFTSGTSSVNNSISPTDNSKQQNTPPTTNNPYSTEPTTPTNVNVEENNDNQAEDAQFQQDEFINPFCTQPVQTRRQLATDPKMCMFALTVSTAEPKTIKEAMADSAWIEAMQEELHQFDRLQVWELVDKPFAKGYAQEEGIDFEESFAPVARLEVVWIFVAYAAHKSFTIYQMDVKTEFLNGPLKEEVYVAQPDGFVDPDHLEKVYRLRKALYGLKQAPRAWYDELSNFLMSKGFTKGTIDPTLFTIRYGEDILLAKYALEILKKHGMEKCDTVGTPMATKPKLDADLSGKLVDQTDYRSKIGSLMYLTSSRPDIVQAVCYCARYQARPTEKHLKEVKRIFRYLRGTINMGLWYPKDSGFELTAFSDADHAGCLDTRKSTSGGIQFLGDKLVSWMSKKQDCTAMSSAEAEYVALSASCAQVMWMRTQLKDYGFNYNKIPLYCDSQSAIAISCNPVQHSRTKHIHTRYHFIKEQVENGIIELYFVRTEYQLADMFTKALPEDRFQYLVRRIGMRCLTPAELEVLTNESA</sequence>
<feature type="region of interest" description="Disordered" evidence="1">
    <location>
        <begin position="413"/>
        <end position="449"/>
    </location>
</feature>
<dbReference type="InterPro" id="IPR057670">
    <property type="entry name" value="SH3_retrovirus"/>
</dbReference>
<dbReference type="PANTHER" id="PTHR11439">
    <property type="entry name" value="GAG-POL-RELATED RETROTRANSPOSON"/>
    <property type="match status" value="1"/>
</dbReference>
<accession>A0ABQ5IR35</accession>
<evidence type="ECO:0000256" key="1">
    <source>
        <dbReference type="SAM" id="MobiDB-lite"/>
    </source>
</evidence>
<dbReference type="InterPro" id="IPR012337">
    <property type="entry name" value="RNaseH-like_sf"/>
</dbReference>
<dbReference type="Pfam" id="PF13976">
    <property type="entry name" value="gag_pre-integrs"/>
    <property type="match status" value="1"/>
</dbReference>
<protein>
    <submittedName>
        <fullName evidence="3">Retrovirus-related pol polyprotein from transposon TNT 1-94</fullName>
    </submittedName>
</protein>
<dbReference type="Pfam" id="PF07727">
    <property type="entry name" value="RVT_2"/>
    <property type="match status" value="1"/>
</dbReference>
<dbReference type="InterPro" id="IPR043502">
    <property type="entry name" value="DNA/RNA_pol_sf"/>
</dbReference>
<name>A0ABQ5IR35_9ASTR</name>
<dbReference type="PROSITE" id="PS50994">
    <property type="entry name" value="INTEGRASE"/>
    <property type="match status" value="1"/>
</dbReference>
<evidence type="ECO:0000259" key="2">
    <source>
        <dbReference type="PROSITE" id="PS50994"/>
    </source>
</evidence>
<comment type="caution">
    <text evidence="3">The sequence shown here is derived from an EMBL/GenBank/DDBJ whole genome shotgun (WGS) entry which is preliminary data.</text>
</comment>
<reference evidence="3" key="2">
    <citation type="submission" date="2022-01" db="EMBL/GenBank/DDBJ databases">
        <authorList>
            <person name="Yamashiro T."/>
            <person name="Shiraishi A."/>
            <person name="Satake H."/>
            <person name="Nakayama K."/>
        </authorList>
    </citation>
    <scope>NUCLEOTIDE SEQUENCE</scope>
</reference>
<evidence type="ECO:0000313" key="3">
    <source>
        <dbReference type="EMBL" id="GJU01683.1"/>
    </source>
</evidence>
<feature type="domain" description="Integrase catalytic" evidence="2">
    <location>
        <begin position="172"/>
        <end position="290"/>
    </location>
</feature>
<proteinExistence type="predicted"/>
<dbReference type="SUPFAM" id="SSF56672">
    <property type="entry name" value="DNA/RNA polymerases"/>
    <property type="match status" value="1"/>
</dbReference>
<dbReference type="CDD" id="cd09272">
    <property type="entry name" value="RNase_HI_RT_Ty1"/>
    <property type="match status" value="1"/>
</dbReference>
<dbReference type="InterPro" id="IPR036397">
    <property type="entry name" value="RNaseH_sf"/>
</dbReference>
<dbReference type="Pfam" id="PF00665">
    <property type="entry name" value="rve"/>
    <property type="match status" value="1"/>
</dbReference>
<keyword evidence="4" id="KW-1185">Reference proteome</keyword>
<feature type="compositionally biased region" description="Low complexity" evidence="1">
    <location>
        <begin position="427"/>
        <end position="449"/>
    </location>
</feature>
<organism evidence="3 4">
    <name type="scientific">Tanacetum coccineum</name>
    <dbReference type="NCBI Taxonomy" id="301880"/>
    <lineage>
        <taxon>Eukaryota</taxon>
        <taxon>Viridiplantae</taxon>
        <taxon>Streptophyta</taxon>
        <taxon>Embryophyta</taxon>
        <taxon>Tracheophyta</taxon>
        <taxon>Spermatophyta</taxon>
        <taxon>Magnoliopsida</taxon>
        <taxon>eudicotyledons</taxon>
        <taxon>Gunneridae</taxon>
        <taxon>Pentapetalae</taxon>
        <taxon>asterids</taxon>
        <taxon>campanulids</taxon>
        <taxon>Asterales</taxon>
        <taxon>Asteraceae</taxon>
        <taxon>Asteroideae</taxon>
        <taxon>Anthemideae</taxon>
        <taxon>Anthemidinae</taxon>
        <taxon>Tanacetum</taxon>
    </lineage>
</organism>
<feature type="region of interest" description="Disordered" evidence="1">
    <location>
        <begin position="367"/>
        <end position="386"/>
    </location>
</feature>
<dbReference type="PANTHER" id="PTHR11439:SF483">
    <property type="entry name" value="PEPTIDE SYNTHASE GLIP-LIKE, PUTATIVE (AFU_ORTHOLOGUE AFUA_3G12920)-RELATED"/>
    <property type="match status" value="1"/>
</dbReference>
<feature type="compositionally biased region" description="Polar residues" evidence="1">
    <location>
        <begin position="368"/>
        <end position="378"/>
    </location>
</feature>
<dbReference type="Gene3D" id="3.30.420.10">
    <property type="entry name" value="Ribonuclease H-like superfamily/Ribonuclease H"/>
    <property type="match status" value="1"/>
</dbReference>
<reference evidence="3" key="1">
    <citation type="journal article" date="2022" name="Int. J. Mol. Sci.">
        <title>Draft Genome of Tanacetum Coccineum: Genomic Comparison of Closely Related Tanacetum-Family Plants.</title>
        <authorList>
            <person name="Yamashiro T."/>
            <person name="Shiraishi A."/>
            <person name="Nakayama K."/>
            <person name="Satake H."/>
        </authorList>
    </citation>
    <scope>NUCLEOTIDE SEQUENCE</scope>
</reference>
<dbReference type="Pfam" id="PF25597">
    <property type="entry name" value="SH3_retrovirus"/>
    <property type="match status" value="1"/>
</dbReference>
<dbReference type="InterPro" id="IPR013103">
    <property type="entry name" value="RVT_2"/>
</dbReference>
<dbReference type="Proteomes" id="UP001151760">
    <property type="component" value="Unassembled WGS sequence"/>
</dbReference>